<evidence type="ECO:0000313" key="14">
    <source>
        <dbReference type="EMBL" id="MFC6153818.1"/>
    </source>
</evidence>
<dbReference type="EC" id="4.2.1.20" evidence="6"/>
<evidence type="ECO:0000256" key="9">
    <source>
        <dbReference type="ARBA" id="ARBA00022898"/>
    </source>
</evidence>
<sequence length="453" mass="48669">MTEQVTFHLEPDERPTHWYNIVADLPTPPAPPLHPGTHQPVGPDDLTALFPPELIEQEVTGERYVEIPEAVQEVYAQYRPAPLIRARKWEEKLGTKARIYVKYEGGSPAGSHKVNTAVPQAYYNKINGINRLTTETGAGQWGTALSYACSLYDMTCEVWQVGHSFDTKPQRRTLIEVFGGKVYRSPSQDTESGRAFEEGHPGSLGIAISEAVEVAAAAPDAKYALGSVLNHVLLHQTIIGQEAVKQLEKAGETGADIVIGCAGGGSNLAGLIFPFLRENLVEGKKARLVAVEPASCPTMTRGTFAYDFGDTAGLVPLMKMYTLGHDFVPSPIHAGGLRYHGMAPLVSHVVHEGYVEPVALAQDECFAAAVEFARTQGIVAAPESSHALAQAKREVLKANEEGTEPVIVIGLSGYGLLELGAFDSYLKGNLSGDSQLSDEELATSLSTVPVIEG</sequence>
<comment type="cofactor">
    <cofactor evidence="1">
        <name>pyridoxal 5'-phosphate</name>
        <dbReference type="ChEBI" id="CHEBI:597326"/>
    </cofactor>
</comment>
<evidence type="ECO:0000256" key="12">
    <source>
        <dbReference type="ARBA" id="ARBA00049047"/>
    </source>
</evidence>
<evidence type="ECO:0000256" key="2">
    <source>
        <dbReference type="ARBA" id="ARBA00002786"/>
    </source>
</evidence>
<evidence type="ECO:0000256" key="7">
    <source>
        <dbReference type="ARBA" id="ARBA00022605"/>
    </source>
</evidence>
<dbReference type="PIRSF" id="PIRSF500824">
    <property type="entry name" value="TrpB_prok"/>
    <property type="match status" value="1"/>
</dbReference>
<keyword evidence="15" id="KW-1185">Reference proteome</keyword>
<keyword evidence="7" id="KW-0028">Amino-acid biosynthesis</keyword>
<protein>
    <recommendedName>
        <fullName evidence="6">tryptophan synthase</fullName>
        <ecNumber evidence="6">4.2.1.20</ecNumber>
    </recommendedName>
</protein>
<comment type="pathway">
    <text evidence="3">Amino-acid biosynthesis; L-tryptophan biosynthesis; L-tryptophan from chorismate: step 5/5.</text>
</comment>
<dbReference type="NCBIfam" id="TIGR01415">
    <property type="entry name" value="trpB_rel"/>
    <property type="match status" value="1"/>
</dbReference>
<comment type="catalytic activity">
    <reaction evidence="12">
        <text>(1S,2R)-1-C-(indol-3-yl)glycerol 3-phosphate + L-serine = D-glyceraldehyde 3-phosphate + L-tryptophan + H2O</text>
        <dbReference type="Rhea" id="RHEA:10532"/>
        <dbReference type="ChEBI" id="CHEBI:15377"/>
        <dbReference type="ChEBI" id="CHEBI:33384"/>
        <dbReference type="ChEBI" id="CHEBI:57912"/>
        <dbReference type="ChEBI" id="CHEBI:58866"/>
        <dbReference type="ChEBI" id="CHEBI:59776"/>
        <dbReference type="EC" id="4.2.1.20"/>
    </reaction>
</comment>
<evidence type="ECO:0000256" key="1">
    <source>
        <dbReference type="ARBA" id="ARBA00001933"/>
    </source>
</evidence>
<evidence type="ECO:0000256" key="4">
    <source>
        <dbReference type="ARBA" id="ARBA00009982"/>
    </source>
</evidence>
<accession>A0ABW1QX34</accession>
<dbReference type="Proteomes" id="UP001596098">
    <property type="component" value="Unassembled WGS sequence"/>
</dbReference>
<gene>
    <name evidence="14" type="ORF">ACFPWU_09100</name>
</gene>
<feature type="domain" description="Tryptophan synthase beta chain-like PALP" evidence="13">
    <location>
        <begin position="77"/>
        <end position="409"/>
    </location>
</feature>
<dbReference type="InterPro" id="IPR001926">
    <property type="entry name" value="TrpB-like_PALP"/>
</dbReference>
<reference evidence="15" key="1">
    <citation type="journal article" date="2019" name="Int. J. Syst. Evol. Microbiol.">
        <title>The Global Catalogue of Microorganisms (GCM) 10K type strain sequencing project: providing services to taxonomists for standard genome sequencing and annotation.</title>
        <authorList>
            <consortium name="The Broad Institute Genomics Platform"/>
            <consortium name="The Broad Institute Genome Sequencing Center for Infectious Disease"/>
            <person name="Wu L."/>
            <person name="Ma J."/>
        </authorList>
    </citation>
    <scope>NUCLEOTIDE SEQUENCE [LARGE SCALE GENOMIC DNA]</scope>
    <source>
        <strain evidence="15">DFY28</strain>
    </source>
</reference>
<dbReference type="InterPro" id="IPR006316">
    <property type="entry name" value="Trp_synth_b-like"/>
</dbReference>
<comment type="similarity">
    <text evidence="4">Belongs to the TrpB family.</text>
</comment>
<name>A0ABW1QX34_9ACTN</name>
<evidence type="ECO:0000256" key="10">
    <source>
        <dbReference type="ARBA" id="ARBA00023141"/>
    </source>
</evidence>
<dbReference type="Gene3D" id="3.40.50.1100">
    <property type="match status" value="2"/>
</dbReference>
<evidence type="ECO:0000256" key="8">
    <source>
        <dbReference type="ARBA" id="ARBA00022822"/>
    </source>
</evidence>
<evidence type="ECO:0000256" key="5">
    <source>
        <dbReference type="ARBA" id="ARBA00011270"/>
    </source>
</evidence>
<dbReference type="NCBIfam" id="NF009057">
    <property type="entry name" value="PRK12391.1"/>
    <property type="match status" value="1"/>
</dbReference>
<evidence type="ECO:0000259" key="13">
    <source>
        <dbReference type="Pfam" id="PF00291"/>
    </source>
</evidence>
<keyword evidence="8" id="KW-0822">Tryptophan biosynthesis</keyword>
<comment type="function">
    <text evidence="2">The beta subunit is responsible for the synthesis of L-tryptophan from indole and L-serine.</text>
</comment>
<dbReference type="PANTHER" id="PTHR48077:SF6">
    <property type="entry name" value="TRYPTOPHAN SYNTHASE"/>
    <property type="match status" value="1"/>
</dbReference>
<evidence type="ECO:0000256" key="6">
    <source>
        <dbReference type="ARBA" id="ARBA00012043"/>
    </source>
</evidence>
<evidence type="ECO:0000256" key="3">
    <source>
        <dbReference type="ARBA" id="ARBA00004733"/>
    </source>
</evidence>
<dbReference type="RefSeq" id="WP_128219910.1">
    <property type="nucleotide sequence ID" value="NZ_CP034929.1"/>
</dbReference>
<organism evidence="14 15">
    <name type="scientific">Nocardioides yefusunii</name>
    <dbReference type="NCBI Taxonomy" id="2500546"/>
    <lineage>
        <taxon>Bacteria</taxon>
        <taxon>Bacillati</taxon>
        <taxon>Actinomycetota</taxon>
        <taxon>Actinomycetes</taxon>
        <taxon>Propionibacteriales</taxon>
        <taxon>Nocardioidaceae</taxon>
        <taxon>Nocardioides</taxon>
    </lineage>
</organism>
<dbReference type="Pfam" id="PF00291">
    <property type="entry name" value="PALP"/>
    <property type="match status" value="1"/>
</dbReference>
<keyword evidence="10" id="KW-0057">Aromatic amino acid biosynthesis</keyword>
<dbReference type="PIRSF" id="PIRSF001413">
    <property type="entry name" value="Trp_syn_beta"/>
    <property type="match status" value="1"/>
</dbReference>
<dbReference type="EMBL" id="JBHSQI010000004">
    <property type="protein sequence ID" value="MFC6153818.1"/>
    <property type="molecule type" value="Genomic_DNA"/>
</dbReference>
<proteinExistence type="inferred from homology"/>
<keyword evidence="11" id="KW-0456">Lyase</keyword>
<keyword evidence="9" id="KW-0663">Pyridoxal phosphate</keyword>
<dbReference type="SUPFAM" id="SSF53686">
    <property type="entry name" value="Tryptophan synthase beta subunit-like PLP-dependent enzymes"/>
    <property type="match status" value="1"/>
</dbReference>
<evidence type="ECO:0000256" key="11">
    <source>
        <dbReference type="ARBA" id="ARBA00023239"/>
    </source>
</evidence>
<dbReference type="InterPro" id="IPR023026">
    <property type="entry name" value="Trp_synth_beta/beta-like"/>
</dbReference>
<comment type="subunit">
    <text evidence="5">Tetramer of two alpha and two beta chains.</text>
</comment>
<dbReference type="PANTHER" id="PTHR48077">
    <property type="entry name" value="TRYPTOPHAN SYNTHASE-RELATED"/>
    <property type="match status" value="1"/>
</dbReference>
<evidence type="ECO:0000313" key="15">
    <source>
        <dbReference type="Proteomes" id="UP001596098"/>
    </source>
</evidence>
<comment type="caution">
    <text evidence="14">The sequence shown here is derived from an EMBL/GenBank/DDBJ whole genome shotgun (WGS) entry which is preliminary data.</text>
</comment>
<dbReference type="InterPro" id="IPR036052">
    <property type="entry name" value="TrpB-like_PALP_sf"/>
</dbReference>